<gene>
    <name evidence="2" type="ORF">FNU76_03085</name>
</gene>
<evidence type="ECO:0000313" key="2">
    <source>
        <dbReference type="EMBL" id="QDQ25421.1"/>
    </source>
</evidence>
<dbReference type="AlphaFoldDB" id="A0A516SB95"/>
<evidence type="ECO:0000313" key="3">
    <source>
        <dbReference type="Proteomes" id="UP000317550"/>
    </source>
</evidence>
<keyword evidence="1" id="KW-0472">Membrane</keyword>
<proteinExistence type="predicted"/>
<keyword evidence="1" id="KW-1133">Transmembrane helix</keyword>
<name>A0A516SB95_9NEIS</name>
<sequence length="161" mass="18033">MPTGKQRQAGLAYFWLMGVLLIMGLLLGKAVEVSATQAERQREAELLYVGGLYRDAIRHYVEMPGGNGRYPGRLEDLLMDPRFLQPVRHLRQLYIDPETGQRDWAVINAPGGGVMGVHSISTRMPHKQDDFSEANAEFVKKPSLSEWVFVHQPGTPSSTVK</sequence>
<feature type="transmembrane region" description="Helical" evidence="1">
    <location>
        <begin position="12"/>
        <end position="31"/>
    </location>
</feature>
<dbReference type="Proteomes" id="UP000317550">
    <property type="component" value="Chromosome"/>
</dbReference>
<accession>A0A516SB95</accession>
<dbReference type="EMBL" id="CP041730">
    <property type="protein sequence ID" value="QDQ25421.1"/>
    <property type="molecule type" value="Genomic_DNA"/>
</dbReference>
<keyword evidence="3" id="KW-1185">Reference proteome</keyword>
<keyword evidence="1" id="KW-0812">Transmembrane</keyword>
<dbReference type="RefSeq" id="WP_143856346.1">
    <property type="nucleotide sequence ID" value="NZ_CP041730.1"/>
</dbReference>
<organism evidence="2 3">
    <name type="scientific">Chitinimonas arctica</name>
    <dbReference type="NCBI Taxonomy" id="2594795"/>
    <lineage>
        <taxon>Bacteria</taxon>
        <taxon>Pseudomonadati</taxon>
        <taxon>Pseudomonadota</taxon>
        <taxon>Betaproteobacteria</taxon>
        <taxon>Neisseriales</taxon>
        <taxon>Chitinibacteraceae</taxon>
        <taxon>Chitinimonas</taxon>
    </lineage>
</organism>
<dbReference type="KEGG" id="cari:FNU76_03085"/>
<dbReference type="OrthoDB" id="5608857at2"/>
<evidence type="ECO:0000256" key="1">
    <source>
        <dbReference type="SAM" id="Phobius"/>
    </source>
</evidence>
<reference evidence="3" key="1">
    <citation type="submission" date="2019-07" db="EMBL/GenBank/DDBJ databases">
        <title>Chitinimonas sp. nov., isolated from Ny-Alesund, arctica soil.</title>
        <authorList>
            <person name="Xu Q."/>
            <person name="Peng F."/>
        </authorList>
    </citation>
    <scope>NUCLEOTIDE SEQUENCE [LARGE SCALE GENOMIC DNA]</scope>
    <source>
        <strain evidence="3">R3-44</strain>
    </source>
</reference>
<protein>
    <submittedName>
        <fullName evidence="2">Type II secretion system protein</fullName>
    </submittedName>
</protein>